<keyword evidence="5" id="KW-1185">Reference proteome</keyword>
<comment type="caution">
    <text evidence="4">The sequence shown here is derived from an EMBL/GenBank/DDBJ whole genome shotgun (WGS) entry which is preliminary data.</text>
</comment>
<evidence type="ECO:0000313" key="5">
    <source>
        <dbReference type="Proteomes" id="UP000749311"/>
    </source>
</evidence>
<evidence type="ECO:0000256" key="2">
    <source>
        <dbReference type="ARBA" id="ARBA00023315"/>
    </source>
</evidence>
<dbReference type="Proteomes" id="UP000749311">
    <property type="component" value="Unassembled WGS sequence"/>
</dbReference>
<evidence type="ECO:0000259" key="3">
    <source>
        <dbReference type="PROSITE" id="PS51186"/>
    </source>
</evidence>
<dbReference type="SUPFAM" id="SSF55729">
    <property type="entry name" value="Acyl-CoA N-acyltransferases (Nat)"/>
    <property type="match status" value="1"/>
</dbReference>
<organism evidence="4 5">
    <name type="scientific">Brooklawnia cerclae</name>
    <dbReference type="NCBI Taxonomy" id="349934"/>
    <lineage>
        <taxon>Bacteria</taxon>
        <taxon>Bacillati</taxon>
        <taxon>Actinomycetota</taxon>
        <taxon>Actinomycetes</taxon>
        <taxon>Propionibacteriales</taxon>
        <taxon>Propionibacteriaceae</taxon>
        <taxon>Brooklawnia</taxon>
    </lineage>
</organism>
<feature type="domain" description="N-acetyltransferase" evidence="3">
    <location>
        <begin position="10"/>
        <end position="162"/>
    </location>
</feature>
<evidence type="ECO:0000256" key="1">
    <source>
        <dbReference type="ARBA" id="ARBA00022679"/>
    </source>
</evidence>
<dbReference type="Gene3D" id="3.40.630.30">
    <property type="match status" value="1"/>
</dbReference>
<dbReference type="Pfam" id="PF00583">
    <property type="entry name" value="Acetyltransf_1"/>
    <property type="match status" value="1"/>
</dbReference>
<keyword evidence="1" id="KW-0808">Transferase</keyword>
<accession>A0ABX0SFH3</accession>
<dbReference type="InterPro" id="IPR016181">
    <property type="entry name" value="Acyl_CoA_acyltransferase"/>
</dbReference>
<reference evidence="4 5" key="1">
    <citation type="submission" date="2020-02" db="EMBL/GenBank/DDBJ databases">
        <title>Sequencing the genomes of 1000 actinobacteria strains.</title>
        <authorList>
            <person name="Klenk H.-P."/>
        </authorList>
    </citation>
    <scope>NUCLEOTIDE SEQUENCE [LARGE SCALE GENOMIC DNA]</scope>
    <source>
        <strain evidence="4 5">DSM 19609</strain>
    </source>
</reference>
<dbReference type="InterPro" id="IPR000182">
    <property type="entry name" value="GNAT_dom"/>
</dbReference>
<name>A0ABX0SFH3_9ACTN</name>
<dbReference type="EMBL" id="JAAMOZ010000001">
    <property type="protein sequence ID" value="NIH55935.1"/>
    <property type="molecule type" value="Genomic_DNA"/>
</dbReference>
<dbReference type="RefSeq" id="WP_167164675.1">
    <property type="nucleotide sequence ID" value="NZ_BAAAOO010000002.1"/>
</dbReference>
<proteinExistence type="predicted"/>
<keyword evidence="2" id="KW-0012">Acyltransferase</keyword>
<gene>
    <name evidence="4" type="ORF">FB473_000580</name>
</gene>
<evidence type="ECO:0000313" key="4">
    <source>
        <dbReference type="EMBL" id="NIH55935.1"/>
    </source>
</evidence>
<sequence>MTSQASTEPEVTLDAGPECVDEACEVMHRAFAEYSLKGRPSGALVEDARSLRAEMADGTHLAVVRVDGRMTAMVKYHRTADGALYFGRLGVLPEARGQGLAGLLVRELRVRSRDEGTRGLTCCVRANEPGNIALYEHLGMRIVGRTDRPSLTGAVIPVVHMSDLPMTGVALAEVPPLD</sequence>
<dbReference type="PANTHER" id="PTHR43877">
    <property type="entry name" value="AMINOALKYLPHOSPHONATE N-ACETYLTRANSFERASE-RELATED-RELATED"/>
    <property type="match status" value="1"/>
</dbReference>
<dbReference type="InterPro" id="IPR050832">
    <property type="entry name" value="Bact_Acetyltransf"/>
</dbReference>
<dbReference type="CDD" id="cd04301">
    <property type="entry name" value="NAT_SF"/>
    <property type="match status" value="1"/>
</dbReference>
<protein>
    <submittedName>
        <fullName evidence="4">Ribosomal protein S18 acetylase RimI-like enzyme</fullName>
    </submittedName>
</protein>
<dbReference type="PROSITE" id="PS51186">
    <property type="entry name" value="GNAT"/>
    <property type="match status" value="1"/>
</dbReference>